<feature type="transmembrane region" description="Helical" evidence="12">
    <location>
        <begin position="393"/>
        <end position="414"/>
    </location>
</feature>
<feature type="transmembrane region" description="Helical" evidence="12">
    <location>
        <begin position="361"/>
        <end position="381"/>
    </location>
</feature>
<organism evidence="13 14">
    <name type="scientific">Septoria linicola</name>
    <dbReference type="NCBI Taxonomy" id="215465"/>
    <lineage>
        <taxon>Eukaryota</taxon>
        <taxon>Fungi</taxon>
        <taxon>Dikarya</taxon>
        <taxon>Ascomycota</taxon>
        <taxon>Pezizomycotina</taxon>
        <taxon>Dothideomycetes</taxon>
        <taxon>Dothideomycetidae</taxon>
        <taxon>Mycosphaerellales</taxon>
        <taxon>Mycosphaerellaceae</taxon>
        <taxon>Septoria</taxon>
    </lineage>
</organism>
<feature type="transmembrane region" description="Helical" evidence="12">
    <location>
        <begin position="183"/>
        <end position="203"/>
    </location>
</feature>
<feature type="transmembrane region" description="Helical" evidence="12">
    <location>
        <begin position="255"/>
        <end position="277"/>
    </location>
</feature>
<comment type="function">
    <text evidence="10">Mannosyltransferase that operates in the biosynthetic pathway of dolichol-linked oligosaccharides, the glycan precursors employed in protein asparagine (N)-glycosylation. The assembly of dolichol-linked oligosaccharides begins on the cytosolic side of the endoplasmic reticulum membrane and finishes in its lumen. The sequential addition of sugars to dolichol pyrophosphate produces dolichol-linked oligosaccharides containing fourteen sugars, including two GlcNAcs, nine mannoses and three glucoses. Once assembled, the oligosaccharide is transferred from the lipid to nascent proteins by oligosaccharyltransferases. In the lumen of the endoplasmic reticulum, adds the eighth mannose residue in an alpha-1,6 linkage onto Man(7)GlcNAc(2)-PP-dolichol to produce Man(8)GlcNAc(2)-PP-dolichol.</text>
</comment>
<proteinExistence type="inferred from homology"/>
<dbReference type="PANTHER" id="PTHR22760">
    <property type="entry name" value="GLYCOSYLTRANSFERASE"/>
    <property type="match status" value="1"/>
</dbReference>
<keyword evidence="9 12" id="KW-0472">Membrane</keyword>
<evidence type="ECO:0000256" key="9">
    <source>
        <dbReference type="ARBA" id="ARBA00023136"/>
    </source>
</evidence>
<evidence type="ECO:0000256" key="6">
    <source>
        <dbReference type="ARBA" id="ARBA00022692"/>
    </source>
</evidence>
<evidence type="ECO:0000256" key="5">
    <source>
        <dbReference type="ARBA" id="ARBA00022679"/>
    </source>
</evidence>
<dbReference type="GO" id="GO:0052917">
    <property type="term" value="F:dol-P-Man:Man(7)GlcNAc(2)-PP-Dol alpha-1,6-mannosyltransferase activity"/>
    <property type="evidence" value="ECO:0007669"/>
    <property type="project" value="UniProtKB-EC"/>
</dbReference>
<evidence type="ECO:0000256" key="2">
    <source>
        <dbReference type="ARBA" id="ARBA00004922"/>
    </source>
</evidence>
<protein>
    <recommendedName>
        <fullName evidence="12">Mannosyltransferase</fullName>
        <ecNumber evidence="12">2.4.1.-</ecNumber>
    </recommendedName>
</protein>
<dbReference type="AlphaFoldDB" id="A0A9Q9AZJ5"/>
<dbReference type="InterPro" id="IPR005599">
    <property type="entry name" value="GPI_mannosylTrfase"/>
</dbReference>
<keyword evidence="7 12" id="KW-0256">Endoplasmic reticulum</keyword>
<evidence type="ECO:0000313" key="13">
    <source>
        <dbReference type="EMBL" id="USW54898.1"/>
    </source>
</evidence>
<evidence type="ECO:0000256" key="4">
    <source>
        <dbReference type="ARBA" id="ARBA00022676"/>
    </source>
</evidence>
<dbReference type="PANTHER" id="PTHR22760:SF1">
    <property type="entry name" value="DOL-P-MAN:MAN(7)GLCNAC(2)-PP-DOL ALPHA-1,6-MANNOSYLTRANSFERASE"/>
    <property type="match status" value="1"/>
</dbReference>
<evidence type="ECO:0000256" key="1">
    <source>
        <dbReference type="ARBA" id="ARBA00004477"/>
    </source>
</evidence>
<accession>A0A9Q9AZJ5</accession>
<keyword evidence="14" id="KW-1185">Reference proteome</keyword>
<evidence type="ECO:0000313" key="14">
    <source>
        <dbReference type="Proteomes" id="UP001056384"/>
    </source>
</evidence>
<comment type="catalytic activity">
    <reaction evidence="11">
        <text>an alpha-D-Man-(1-&gt;2)-alpha-D-Man-(1-&gt;2)-alpha-D-Man-(1-&gt;3)-[alpha-D-Man-(1-&gt;2)-alpha-D-Man-(1-&gt;3)-alpha-D-Man-(1-&gt;6)]-beta-D-Man-(1-&gt;4)-beta-D-GlcNAc-(1-&gt;4)-alpha-D-GlcNAc-diphospho-di-trans,poly-cis-dolichol + a di-trans,poly-cis-dolichyl beta-D-mannosyl phosphate = an alpha-D-Man-(1-&gt;2)-alpha-D-Man-(1-&gt;2)-alpha-D-Man-(1-&gt;3)-[alpha-D-Man-(1-&gt;2)-alpha-D-Man-(1-&gt;3)-[alpha-D-Man-(1-&gt;6)]-alpha-D-Man-(1-&gt;6)]-beta-D-Man-(1-&gt;4)-beta-D-GlcNAc-(1-&gt;4)-alpha-D-GlcNAc-diphospho-di-trans,poly-cis-dolichol + a di-trans,poly-cis-dolichyl phosphate + H(+)</text>
        <dbReference type="Rhea" id="RHEA:29535"/>
        <dbReference type="Rhea" id="RHEA-COMP:19498"/>
        <dbReference type="Rhea" id="RHEA-COMP:19501"/>
        <dbReference type="Rhea" id="RHEA-COMP:19518"/>
        <dbReference type="Rhea" id="RHEA-COMP:19519"/>
        <dbReference type="ChEBI" id="CHEBI:15378"/>
        <dbReference type="ChEBI" id="CHEBI:57683"/>
        <dbReference type="ChEBI" id="CHEBI:58211"/>
        <dbReference type="ChEBI" id="CHEBI:132517"/>
        <dbReference type="ChEBI" id="CHEBI:132519"/>
        <dbReference type="EC" id="2.4.1.260"/>
    </reaction>
    <physiologicalReaction direction="left-to-right" evidence="11">
        <dbReference type="Rhea" id="RHEA:29536"/>
    </physiologicalReaction>
</comment>
<dbReference type="GO" id="GO:0006487">
    <property type="term" value="P:protein N-linked glycosylation"/>
    <property type="evidence" value="ECO:0007669"/>
    <property type="project" value="TreeGrafter"/>
</dbReference>
<feature type="transmembrane region" description="Helical" evidence="12">
    <location>
        <begin position="215"/>
        <end position="243"/>
    </location>
</feature>
<evidence type="ECO:0000256" key="3">
    <source>
        <dbReference type="ARBA" id="ARBA00007063"/>
    </source>
</evidence>
<dbReference type="Pfam" id="PF03901">
    <property type="entry name" value="Glyco_transf_22"/>
    <property type="match status" value="1"/>
</dbReference>
<evidence type="ECO:0000256" key="8">
    <source>
        <dbReference type="ARBA" id="ARBA00022989"/>
    </source>
</evidence>
<keyword evidence="8 12" id="KW-1133">Transmembrane helix</keyword>
<comment type="pathway">
    <text evidence="2">Protein modification; protein glycosylation.</text>
</comment>
<dbReference type="GO" id="GO:0005789">
    <property type="term" value="C:endoplasmic reticulum membrane"/>
    <property type="evidence" value="ECO:0007669"/>
    <property type="project" value="UniProtKB-SubCell"/>
</dbReference>
<reference evidence="13" key="1">
    <citation type="submission" date="2022-06" db="EMBL/GenBank/DDBJ databases">
        <title>Complete genome sequences of two strains of the flax pathogen Septoria linicola.</title>
        <authorList>
            <person name="Lapalu N."/>
            <person name="Simon A."/>
            <person name="Demenou B."/>
            <person name="Paumier D."/>
            <person name="Guillot M.-P."/>
            <person name="Gout L."/>
            <person name="Valade R."/>
        </authorList>
    </citation>
    <scope>NUCLEOTIDE SEQUENCE</scope>
    <source>
        <strain evidence="13">SE15195</strain>
    </source>
</reference>
<feature type="transmembrane region" description="Helical" evidence="12">
    <location>
        <begin position="306"/>
        <end position="327"/>
    </location>
</feature>
<dbReference type="EC" id="2.4.1.-" evidence="12"/>
<keyword evidence="6 12" id="KW-0812">Transmembrane</keyword>
<gene>
    <name evidence="13" type="ORF">Slin15195_G082170</name>
</gene>
<comment type="subcellular location">
    <subcellularLocation>
        <location evidence="1 12">Endoplasmic reticulum membrane</location>
        <topology evidence="1 12">Multi-pass membrane protein</topology>
    </subcellularLocation>
</comment>
<evidence type="ECO:0000256" key="7">
    <source>
        <dbReference type="ARBA" id="ARBA00022824"/>
    </source>
</evidence>
<dbReference type="EMBL" id="CP099423">
    <property type="protein sequence ID" value="USW54898.1"/>
    <property type="molecule type" value="Genomic_DNA"/>
</dbReference>
<name>A0A9Q9AZJ5_9PEZI</name>
<evidence type="ECO:0000256" key="10">
    <source>
        <dbReference type="ARBA" id="ARBA00044721"/>
    </source>
</evidence>
<sequence length="600" mass="66789">MSLSNHYSWRALQIGYFDQQDRRGRHNSRKSGINMIGDAILDLLLPTLVLVHLFAAPYTKVEESFNIQATHDILANGIPFSNTAESLAANFDHVSFPGSVPRTFVGAAVLAGLANPLKLFFASRVSIQLLVRAILGLANAAALWSVKGAVDTAYGKIAGRWYVLLQASQFHVIFYSSRTLPNMFAFILTNLALRNLIMVKAVAWKTARSSKRRRLALYLLTLGGIIFRSEIAILLAAETLYLLYQQKASIIKEIIPAGIAGAALGLLTTVAIDSFFWQQWPLWPELAGFYYNTVLGKSSEWGTSPIYFYFFNALPRLLLNPMTYLLLIPTSLQSHVSRDILMPQVAFIALYSLLPHKEWRFIIYTIPAFTAVAAGGAGWIWTRKAKSTLYKIYSLLLVVSTLASFAISFGILYISSLNYPGGQALWLLHKLEPEYRVPVKVYLDNLACQTGVTRYQQIRPTWQYDKTEDQQKLLDPMFWQQFDYALAENPARVIGSWQRIATIKSFGGITFSPGADDEILPITPAFGDLGHTIQQRYVAFADFARHTFTKGYWPAIRMKPSLYILWREPPPLVRDDPHAAAIAAAANAAAAAAAASSATS</sequence>
<feature type="transmembrane region" description="Helical" evidence="12">
    <location>
        <begin position="104"/>
        <end position="122"/>
    </location>
</feature>
<keyword evidence="4 12" id="KW-0328">Glycosyltransferase</keyword>
<feature type="transmembrane region" description="Helical" evidence="12">
    <location>
        <begin position="32"/>
        <end position="55"/>
    </location>
</feature>
<dbReference type="Proteomes" id="UP001056384">
    <property type="component" value="Chromosome 6"/>
</dbReference>
<comment type="similarity">
    <text evidence="3 12">Belongs to the glycosyltransferase 22 family.</text>
</comment>
<evidence type="ECO:0000256" key="12">
    <source>
        <dbReference type="RuleBase" id="RU363075"/>
    </source>
</evidence>
<keyword evidence="5" id="KW-0808">Transferase</keyword>
<evidence type="ECO:0000256" key="11">
    <source>
        <dbReference type="ARBA" id="ARBA00048899"/>
    </source>
</evidence>
<feature type="transmembrane region" description="Helical" evidence="12">
    <location>
        <begin position="129"/>
        <end position="146"/>
    </location>
</feature>